<keyword evidence="3" id="KW-1185">Reference proteome</keyword>
<dbReference type="EMBL" id="NFLJ01000061">
    <property type="protein sequence ID" value="OUQ31007.1"/>
    <property type="molecule type" value="Genomic_DNA"/>
</dbReference>
<feature type="transmembrane region" description="Helical" evidence="1">
    <location>
        <begin position="29"/>
        <end position="49"/>
    </location>
</feature>
<gene>
    <name evidence="2" type="ORF">B5E75_13630</name>
</gene>
<evidence type="ECO:0008006" key="4">
    <source>
        <dbReference type="Google" id="ProtNLM"/>
    </source>
</evidence>
<reference evidence="2 3" key="1">
    <citation type="journal article" date="2018" name="BMC Genomics">
        <title>Whole genome sequencing and function prediction of 133 gut anaerobes isolated from chicken caecum in pure cultures.</title>
        <authorList>
            <person name="Medvecky M."/>
            <person name="Cejkova D."/>
            <person name="Polansky O."/>
            <person name="Karasova D."/>
            <person name="Kubasova T."/>
            <person name="Cizek A."/>
            <person name="Rychlik I."/>
        </authorList>
    </citation>
    <scope>NUCLEOTIDE SEQUENCE [LARGE SCALE GENOMIC DNA]</scope>
    <source>
        <strain evidence="2 3">An13</strain>
    </source>
</reference>
<evidence type="ECO:0000313" key="3">
    <source>
        <dbReference type="Proteomes" id="UP000195305"/>
    </source>
</evidence>
<keyword evidence="1" id="KW-0472">Membrane</keyword>
<keyword evidence="1" id="KW-0812">Transmembrane</keyword>
<accession>A0A1Y4SM78</accession>
<organism evidence="2 3">
    <name type="scientific">Massilimicrobiota timonensis</name>
    <dbReference type="NCBI Taxonomy" id="1776392"/>
    <lineage>
        <taxon>Bacteria</taxon>
        <taxon>Bacillati</taxon>
        <taxon>Bacillota</taxon>
        <taxon>Erysipelotrichia</taxon>
        <taxon>Erysipelotrichales</taxon>
        <taxon>Erysipelotrichaceae</taxon>
        <taxon>Massilimicrobiota</taxon>
    </lineage>
</organism>
<dbReference type="AlphaFoldDB" id="A0A1Y4SM78"/>
<name>A0A1Y4SM78_9FIRM</name>
<feature type="transmembrane region" description="Helical" evidence="1">
    <location>
        <begin position="69"/>
        <end position="88"/>
    </location>
</feature>
<feature type="transmembrane region" description="Helical" evidence="1">
    <location>
        <begin position="6"/>
        <end position="22"/>
    </location>
</feature>
<dbReference type="Proteomes" id="UP000195305">
    <property type="component" value="Unassembled WGS sequence"/>
</dbReference>
<keyword evidence="1" id="KW-1133">Transmembrane helix</keyword>
<dbReference type="OrthoDB" id="2059913at2"/>
<dbReference type="RefSeq" id="WP_087360357.1">
    <property type="nucleotide sequence ID" value="NZ_NFLJ01000061.1"/>
</dbReference>
<evidence type="ECO:0000313" key="2">
    <source>
        <dbReference type="EMBL" id="OUQ31007.1"/>
    </source>
</evidence>
<comment type="caution">
    <text evidence="2">The sequence shown here is derived from an EMBL/GenBank/DDBJ whole genome shotgun (WGS) entry which is preliminary data.</text>
</comment>
<protein>
    <recommendedName>
        <fullName evidence="4">MFS transporter</fullName>
    </recommendedName>
</protein>
<proteinExistence type="predicted"/>
<sequence>MWIIFGILTLIMTLLNLYMYNAGKNYHIFMVLSLFLMALTLCDQYQMIASWSLAGDWSAIADVAPTLSMILWIFVIGSFVVNVIPLLLSYRKNR</sequence>
<evidence type="ECO:0000256" key="1">
    <source>
        <dbReference type="SAM" id="Phobius"/>
    </source>
</evidence>